<dbReference type="OrthoDB" id="9153653at2"/>
<reference evidence="1 2" key="1">
    <citation type="journal article" date="2011" name="Stand. Genomic Sci.">
        <title>Complete genome sequence of Nitratifractor salsuginis type strain (E9I37-1).</title>
        <authorList>
            <person name="Anderson I."/>
            <person name="Sikorski J."/>
            <person name="Zeytun A."/>
            <person name="Nolan M."/>
            <person name="Lapidus A."/>
            <person name="Lucas S."/>
            <person name="Hammon N."/>
            <person name="Deshpande S."/>
            <person name="Cheng J.F."/>
            <person name="Tapia R."/>
            <person name="Han C."/>
            <person name="Goodwin L."/>
            <person name="Pitluck S."/>
            <person name="Liolios K."/>
            <person name="Pagani I."/>
            <person name="Ivanova N."/>
            <person name="Huntemann M."/>
            <person name="Mavromatis K."/>
            <person name="Ovchinikova G."/>
            <person name="Pati A."/>
            <person name="Chen A."/>
            <person name="Palaniappan K."/>
            <person name="Land M."/>
            <person name="Hauser L."/>
            <person name="Brambilla E.M."/>
            <person name="Ngatchou-Djao O.D."/>
            <person name="Rohde M."/>
            <person name="Tindall B.J."/>
            <person name="Goker M."/>
            <person name="Detter J.C."/>
            <person name="Woyke T."/>
            <person name="Bristow J."/>
            <person name="Eisen J.A."/>
            <person name="Markowitz V."/>
            <person name="Hugenholtz P."/>
            <person name="Klenk H.P."/>
            <person name="Kyrpides N.C."/>
        </authorList>
    </citation>
    <scope>NUCLEOTIDE SEQUENCE [LARGE SCALE GENOMIC DNA]</scope>
    <source>
        <strain evidence="2">DSM 16511 / JCM 12458 / E9I37-1</strain>
    </source>
</reference>
<evidence type="ECO:0000313" key="2">
    <source>
        <dbReference type="Proteomes" id="UP000008633"/>
    </source>
</evidence>
<keyword evidence="2" id="KW-1185">Reference proteome</keyword>
<dbReference type="AlphaFoldDB" id="E6X1P0"/>
<gene>
    <name evidence="1" type="ordered locus">Nitsa_1786</name>
</gene>
<dbReference type="HOGENOM" id="CLU_1804168_0_0_7"/>
<dbReference type="RefSeq" id="WP_013554716.1">
    <property type="nucleotide sequence ID" value="NC_014935.1"/>
</dbReference>
<sequence length="143" mass="15983">MTRRQEVIDAIKTRISAISPEAGNSYTPKAYEWMVGPLEYADLPAVIVRDTSDDVSDNGDGSMGHSLKVEIELYVADADAERMRGMAQELLRALRVEDFGDPVPVGDFFQLTGVEMELEQLEKKVGVVRIDTTVKYQTLDWSL</sequence>
<dbReference type="EMBL" id="CP002452">
    <property type="protein sequence ID" value="ADV47031.1"/>
    <property type="molecule type" value="Genomic_DNA"/>
</dbReference>
<reference evidence="2" key="2">
    <citation type="submission" date="2011-01" db="EMBL/GenBank/DDBJ databases">
        <title>The complete genome of Nitratifractor salsuginis DSM 16511.</title>
        <authorList>
            <consortium name="US DOE Joint Genome Institute (JGI-PGF)"/>
            <person name="Lucas S."/>
            <person name="Copeland A."/>
            <person name="Lapidus A."/>
            <person name="Bruce D."/>
            <person name="Goodwin L."/>
            <person name="Pitluck S."/>
            <person name="Kyrpides N."/>
            <person name="Mavromatis K."/>
            <person name="Ivanova N."/>
            <person name="Mikhailova N."/>
            <person name="Zeytun A."/>
            <person name="Detter J.C."/>
            <person name="Tapia R."/>
            <person name="Han C."/>
            <person name="Land M."/>
            <person name="Hauser L."/>
            <person name="Markowitz V."/>
            <person name="Cheng J.-F."/>
            <person name="Hugenholtz P."/>
            <person name="Woyke T."/>
            <person name="Wu D."/>
            <person name="Tindall B."/>
            <person name="Schuetze A."/>
            <person name="Brambilla E."/>
            <person name="Klenk H.-P."/>
            <person name="Eisen J.A."/>
        </authorList>
    </citation>
    <scope>NUCLEOTIDE SEQUENCE [LARGE SCALE GENOMIC DNA]</scope>
    <source>
        <strain evidence="2">DSM 16511 / JCM 12458 / E9I37-1</strain>
    </source>
</reference>
<accession>E6X1P0</accession>
<dbReference type="KEGG" id="nsa:Nitsa_1786"/>
<dbReference type="STRING" id="749222.Nitsa_1786"/>
<proteinExistence type="predicted"/>
<organism evidence="1 2">
    <name type="scientific">Nitratifractor salsuginis (strain DSM 16511 / JCM 12458 / E9I37-1)</name>
    <dbReference type="NCBI Taxonomy" id="749222"/>
    <lineage>
        <taxon>Bacteria</taxon>
        <taxon>Pseudomonadati</taxon>
        <taxon>Campylobacterota</taxon>
        <taxon>Epsilonproteobacteria</taxon>
        <taxon>Campylobacterales</taxon>
        <taxon>Sulfurovaceae</taxon>
        <taxon>Nitratifractor</taxon>
    </lineage>
</organism>
<name>E6X1P0_NITSE</name>
<protein>
    <submittedName>
        <fullName evidence="1">Uncharacterized protein</fullName>
    </submittedName>
</protein>
<dbReference type="Proteomes" id="UP000008633">
    <property type="component" value="Chromosome"/>
</dbReference>
<evidence type="ECO:0000313" key="1">
    <source>
        <dbReference type="EMBL" id="ADV47031.1"/>
    </source>
</evidence>